<comment type="caution">
    <text evidence="3">The sequence shown here is derived from an EMBL/GenBank/DDBJ whole genome shotgun (WGS) entry which is preliminary data.</text>
</comment>
<feature type="compositionally biased region" description="Polar residues" evidence="1">
    <location>
        <begin position="80"/>
        <end position="93"/>
    </location>
</feature>
<feature type="region of interest" description="Disordered" evidence="1">
    <location>
        <begin position="51"/>
        <end position="106"/>
    </location>
</feature>
<sequence>MTTSTAECHRAAVLATSALLLALAWAVAPAAHAQQKPPAERRAIDPAARTKVGNAMARSRIEREDGKRQVDEQMDAQMGGQKNCTTNIGSNPAQKPGVGQRYGSGGKGDQVIVVRGPVINVCK</sequence>
<dbReference type="Proteomes" id="UP000589716">
    <property type="component" value="Unassembled WGS sequence"/>
</dbReference>
<feature type="signal peptide" evidence="2">
    <location>
        <begin position="1"/>
        <end position="33"/>
    </location>
</feature>
<evidence type="ECO:0008006" key="5">
    <source>
        <dbReference type="Google" id="ProtNLM"/>
    </source>
</evidence>
<feature type="compositionally biased region" description="Basic and acidic residues" evidence="1">
    <location>
        <begin position="59"/>
        <end position="71"/>
    </location>
</feature>
<keyword evidence="2" id="KW-0732">Signal</keyword>
<keyword evidence="4" id="KW-1185">Reference proteome</keyword>
<feature type="chain" id="PRO_5032473649" description="Secreted protein" evidence="2">
    <location>
        <begin position="34"/>
        <end position="123"/>
    </location>
</feature>
<name>A0A853IPE1_9BURK</name>
<evidence type="ECO:0000313" key="4">
    <source>
        <dbReference type="Proteomes" id="UP000589716"/>
    </source>
</evidence>
<protein>
    <recommendedName>
        <fullName evidence="5">Secreted protein</fullName>
    </recommendedName>
</protein>
<dbReference type="AlphaFoldDB" id="A0A853IPE1"/>
<organism evidence="3 4">
    <name type="scientific">Ottowia beijingensis</name>
    <dbReference type="NCBI Taxonomy" id="1207057"/>
    <lineage>
        <taxon>Bacteria</taxon>
        <taxon>Pseudomonadati</taxon>
        <taxon>Pseudomonadota</taxon>
        <taxon>Betaproteobacteria</taxon>
        <taxon>Burkholderiales</taxon>
        <taxon>Comamonadaceae</taxon>
        <taxon>Ottowia</taxon>
    </lineage>
</organism>
<dbReference type="EMBL" id="JACCKX010000001">
    <property type="protein sequence ID" value="NZA02112.1"/>
    <property type="molecule type" value="Genomic_DNA"/>
</dbReference>
<evidence type="ECO:0000256" key="2">
    <source>
        <dbReference type="SAM" id="SignalP"/>
    </source>
</evidence>
<reference evidence="3 4" key="1">
    <citation type="submission" date="2020-07" db="EMBL/GenBank/DDBJ databases">
        <authorList>
            <person name="Maaloum M."/>
        </authorList>
    </citation>
    <scope>NUCLEOTIDE SEQUENCE [LARGE SCALE GENOMIC DNA]</scope>
    <source>
        <strain evidence="3 4">GCS-AN-3</strain>
    </source>
</reference>
<gene>
    <name evidence="3" type="ORF">H0I39_10765</name>
</gene>
<dbReference type="RefSeq" id="WP_180550476.1">
    <property type="nucleotide sequence ID" value="NZ_JACCKX010000001.1"/>
</dbReference>
<evidence type="ECO:0000256" key="1">
    <source>
        <dbReference type="SAM" id="MobiDB-lite"/>
    </source>
</evidence>
<accession>A0A853IPE1</accession>
<evidence type="ECO:0000313" key="3">
    <source>
        <dbReference type="EMBL" id="NZA02112.1"/>
    </source>
</evidence>
<proteinExistence type="predicted"/>